<organism evidence="2 3">
    <name type="scientific">Salimicrobium halophilum</name>
    <dbReference type="NCBI Taxonomy" id="86666"/>
    <lineage>
        <taxon>Bacteria</taxon>
        <taxon>Bacillati</taxon>
        <taxon>Bacillota</taxon>
        <taxon>Bacilli</taxon>
        <taxon>Bacillales</taxon>
        <taxon>Bacillaceae</taxon>
        <taxon>Salimicrobium</taxon>
    </lineage>
</organism>
<proteinExistence type="predicted"/>
<dbReference type="RefSeq" id="WP_093194439.1">
    <property type="nucleotide sequence ID" value="NZ_FNEV01000009.1"/>
</dbReference>
<keyword evidence="1" id="KW-0472">Membrane</keyword>
<dbReference type="AlphaFoldDB" id="A0A1G8VK10"/>
<dbReference type="EMBL" id="FNEV01000009">
    <property type="protein sequence ID" value="SDJ66227.1"/>
    <property type="molecule type" value="Genomic_DNA"/>
</dbReference>
<dbReference type="Proteomes" id="UP000199225">
    <property type="component" value="Unassembled WGS sequence"/>
</dbReference>
<keyword evidence="3" id="KW-1185">Reference proteome</keyword>
<evidence type="ECO:0000256" key="1">
    <source>
        <dbReference type="SAM" id="Phobius"/>
    </source>
</evidence>
<gene>
    <name evidence="2" type="ORF">SAMN04490247_2745</name>
</gene>
<name>A0A1G8VK10_9BACI</name>
<feature type="transmembrane region" description="Helical" evidence="1">
    <location>
        <begin position="29"/>
        <end position="48"/>
    </location>
</feature>
<reference evidence="3" key="1">
    <citation type="submission" date="2016-10" db="EMBL/GenBank/DDBJ databases">
        <authorList>
            <person name="Varghese N."/>
            <person name="Submissions S."/>
        </authorList>
    </citation>
    <scope>NUCLEOTIDE SEQUENCE [LARGE SCALE GENOMIC DNA]</scope>
    <source>
        <strain evidence="3">DSM 4771</strain>
    </source>
</reference>
<feature type="transmembrane region" description="Helical" evidence="1">
    <location>
        <begin position="6"/>
        <end position="22"/>
    </location>
</feature>
<evidence type="ECO:0000313" key="3">
    <source>
        <dbReference type="Proteomes" id="UP000199225"/>
    </source>
</evidence>
<protein>
    <submittedName>
        <fullName evidence="2">Uncharacterized protein</fullName>
    </submittedName>
</protein>
<sequence>MDLFRTARMIALVVVIVCFLLYTSRHTSIVSIGMGIGGAMLIATTMMIEGELKDQLEGEEE</sequence>
<evidence type="ECO:0000313" key="2">
    <source>
        <dbReference type="EMBL" id="SDJ66227.1"/>
    </source>
</evidence>
<keyword evidence="1" id="KW-0812">Transmembrane</keyword>
<accession>A0A1G8VK10</accession>
<keyword evidence="1" id="KW-1133">Transmembrane helix</keyword>